<name>A0AA41Y5J3_9BACT</name>
<dbReference type="AlphaFoldDB" id="A0AA41Y5J3"/>
<gene>
    <name evidence="1" type="ORF">N2K84_04180</name>
</gene>
<sequence>MNLKKSLVALFILLFAGFSYGQKLVEVWRTGPTLKTPESVLYDAASGIIYVSNINGTSDVKDGNGFISQLLPDGSVKQMEWVSGLNAPKGMAIFNGKLYVSDIDELVEIDIAEARVAARYPAPGSIFLNDVAVCQNGMVFVTDSRTHKIHVLKDNQFSVWMEDENLQGLNGLYTEQGKLYIGSQKIQVADIKTKTLSDLQDGCGGIDGLEKDNAGNFVFSNWAGRIFYLENGKMTKLWDSTEEKINTADVFFAKALDLLLVPTFNDNQVVAYKIEK</sequence>
<organism evidence="1 2">
    <name type="scientific">Gaoshiqia sediminis</name>
    <dbReference type="NCBI Taxonomy" id="2986998"/>
    <lineage>
        <taxon>Bacteria</taxon>
        <taxon>Pseudomonadati</taxon>
        <taxon>Bacteroidota</taxon>
        <taxon>Bacteroidia</taxon>
        <taxon>Marinilabiliales</taxon>
        <taxon>Prolixibacteraceae</taxon>
        <taxon>Gaoshiqia</taxon>
    </lineage>
</organism>
<protein>
    <submittedName>
        <fullName evidence="1">Uncharacterized protein</fullName>
    </submittedName>
</protein>
<proteinExistence type="predicted"/>
<keyword evidence="2" id="KW-1185">Reference proteome</keyword>
<dbReference type="Gene3D" id="2.120.10.30">
    <property type="entry name" value="TolB, C-terminal domain"/>
    <property type="match status" value="1"/>
</dbReference>
<accession>A0AA41Y5J3</accession>
<dbReference type="EMBL" id="JAPAAF010000004">
    <property type="protein sequence ID" value="MCW0481916.1"/>
    <property type="molecule type" value="Genomic_DNA"/>
</dbReference>
<dbReference type="SUPFAM" id="SSF63829">
    <property type="entry name" value="Calcium-dependent phosphotriesterase"/>
    <property type="match status" value="1"/>
</dbReference>
<evidence type="ECO:0000313" key="1">
    <source>
        <dbReference type="EMBL" id="MCW0481916.1"/>
    </source>
</evidence>
<dbReference type="InterPro" id="IPR011042">
    <property type="entry name" value="6-blade_b-propeller_TolB-like"/>
</dbReference>
<dbReference type="RefSeq" id="WP_282590526.1">
    <property type="nucleotide sequence ID" value="NZ_JAPAAF010000004.1"/>
</dbReference>
<evidence type="ECO:0000313" key="2">
    <source>
        <dbReference type="Proteomes" id="UP001163821"/>
    </source>
</evidence>
<reference evidence="1" key="1">
    <citation type="submission" date="2022-10" db="EMBL/GenBank/DDBJ databases">
        <title>Gaoshiqiia sediminis gen. nov., sp. nov., isolated from coastal sediment.</title>
        <authorList>
            <person name="Yu W.X."/>
            <person name="Mu D.S."/>
            <person name="Du J.Z."/>
            <person name="Liang Y.Q."/>
        </authorList>
    </citation>
    <scope>NUCLEOTIDE SEQUENCE</scope>
    <source>
        <strain evidence="1">A06</strain>
    </source>
</reference>
<comment type="caution">
    <text evidence="1">The sequence shown here is derived from an EMBL/GenBank/DDBJ whole genome shotgun (WGS) entry which is preliminary data.</text>
</comment>
<dbReference type="Proteomes" id="UP001163821">
    <property type="component" value="Unassembled WGS sequence"/>
</dbReference>